<dbReference type="Proteomes" id="UP000271889">
    <property type="component" value="Unassembled WGS sequence"/>
</dbReference>
<organism evidence="1 2">
    <name type="scientific">Cylicostephanus goldi</name>
    <name type="common">Nematode worm</name>
    <dbReference type="NCBI Taxonomy" id="71465"/>
    <lineage>
        <taxon>Eukaryota</taxon>
        <taxon>Metazoa</taxon>
        <taxon>Ecdysozoa</taxon>
        <taxon>Nematoda</taxon>
        <taxon>Chromadorea</taxon>
        <taxon>Rhabditida</taxon>
        <taxon>Rhabditina</taxon>
        <taxon>Rhabditomorpha</taxon>
        <taxon>Strongyloidea</taxon>
        <taxon>Strongylidae</taxon>
        <taxon>Cylicostephanus</taxon>
    </lineage>
</organism>
<dbReference type="OrthoDB" id="5865602at2759"/>
<accession>A0A3P6SI44</accession>
<keyword evidence="2" id="KW-1185">Reference proteome</keyword>
<evidence type="ECO:0000313" key="1">
    <source>
        <dbReference type="EMBL" id="VDK67660.1"/>
    </source>
</evidence>
<name>A0A3P6SI44_CYLGO</name>
<dbReference type="AlphaFoldDB" id="A0A3P6SI44"/>
<evidence type="ECO:0000313" key="2">
    <source>
        <dbReference type="Proteomes" id="UP000271889"/>
    </source>
</evidence>
<dbReference type="EMBL" id="UYRV01020509">
    <property type="protein sequence ID" value="VDK67660.1"/>
    <property type="molecule type" value="Genomic_DNA"/>
</dbReference>
<proteinExistence type="predicted"/>
<reference evidence="1 2" key="1">
    <citation type="submission" date="2018-11" db="EMBL/GenBank/DDBJ databases">
        <authorList>
            <consortium name="Pathogen Informatics"/>
        </authorList>
    </citation>
    <scope>NUCLEOTIDE SEQUENCE [LARGE SCALE GENOMIC DNA]</scope>
</reference>
<sequence length="90" mass="9997">MQKQYSRNGGVVSPVSKPVQQQKWQPVEIAARERMIIDRSYAAALAASQEARQHMPQQQSQMIARTGGDNTGSFVIVQDQGVVGERPWVC</sequence>
<protein>
    <submittedName>
        <fullName evidence="1">Uncharacterized protein</fullName>
    </submittedName>
</protein>
<gene>
    <name evidence="1" type="ORF">CGOC_LOCUS6348</name>
</gene>